<keyword evidence="3" id="KW-1185">Reference proteome</keyword>
<gene>
    <name evidence="2" type="ORF">FHK87_05330</name>
</gene>
<dbReference type="Pfam" id="PF02627">
    <property type="entry name" value="CMD"/>
    <property type="match status" value="1"/>
</dbReference>
<organism evidence="2 3">
    <name type="scientific">Aquimarina algicola</name>
    <dbReference type="NCBI Taxonomy" id="2589995"/>
    <lineage>
        <taxon>Bacteria</taxon>
        <taxon>Pseudomonadati</taxon>
        <taxon>Bacteroidota</taxon>
        <taxon>Flavobacteriia</taxon>
        <taxon>Flavobacteriales</taxon>
        <taxon>Flavobacteriaceae</taxon>
        <taxon>Aquimarina</taxon>
    </lineage>
</organism>
<reference evidence="2 3" key="1">
    <citation type="submission" date="2019-06" db="EMBL/GenBank/DDBJ databases">
        <authorList>
            <person name="Meng X."/>
        </authorList>
    </citation>
    <scope>NUCLEOTIDE SEQUENCE [LARGE SCALE GENOMIC DNA]</scope>
    <source>
        <strain evidence="2 3">M625</strain>
    </source>
</reference>
<comment type="caution">
    <text evidence="2">The sequence shown here is derived from an EMBL/GenBank/DDBJ whole genome shotgun (WGS) entry which is preliminary data.</text>
</comment>
<dbReference type="Gene3D" id="1.20.1290.10">
    <property type="entry name" value="AhpD-like"/>
    <property type="match status" value="1"/>
</dbReference>
<evidence type="ECO:0000313" key="3">
    <source>
        <dbReference type="Proteomes" id="UP000315540"/>
    </source>
</evidence>
<name>A0A504JEY4_9FLAO</name>
<evidence type="ECO:0000313" key="2">
    <source>
        <dbReference type="EMBL" id="TPN87015.1"/>
    </source>
</evidence>
<dbReference type="GO" id="GO:0051920">
    <property type="term" value="F:peroxiredoxin activity"/>
    <property type="evidence" value="ECO:0007669"/>
    <property type="project" value="InterPro"/>
</dbReference>
<dbReference type="InterPro" id="IPR029032">
    <property type="entry name" value="AhpD-like"/>
</dbReference>
<dbReference type="InterPro" id="IPR003779">
    <property type="entry name" value="CMD-like"/>
</dbReference>
<dbReference type="RefSeq" id="WP_140590993.1">
    <property type="nucleotide sequence ID" value="NZ_VFWZ01000002.1"/>
</dbReference>
<accession>A0A504JEY4</accession>
<dbReference type="PANTHER" id="PTHR35446">
    <property type="entry name" value="SI:CH211-175M2.5"/>
    <property type="match status" value="1"/>
</dbReference>
<sequence length="201" mass="23127">MKNDNTYASKLQPVTAKNANEAQLEVLEYTKKKMGFIPNLQKNMAHNIGLQKVYNYSAEIFREESGFSPIEIETVYITVSFENNCDYCVAAHSMLGSVKAKMPSDVVEALRKGKEIPDFKLNTLHNFTKHMLLTRGWPDKSEVQKFLDAGYTEKHILSIIHAIATKTLSNYTNHIFHTELDAPLKVWEWKPLRKVVSFFKR</sequence>
<dbReference type="EMBL" id="VFWZ01000002">
    <property type="protein sequence ID" value="TPN87015.1"/>
    <property type="molecule type" value="Genomic_DNA"/>
</dbReference>
<dbReference type="Proteomes" id="UP000315540">
    <property type="component" value="Unassembled WGS sequence"/>
</dbReference>
<feature type="domain" description="Carboxymuconolactone decarboxylase-like" evidence="1">
    <location>
        <begin position="55"/>
        <end position="111"/>
    </location>
</feature>
<proteinExistence type="predicted"/>
<dbReference type="PANTHER" id="PTHR35446:SF3">
    <property type="entry name" value="CMD DOMAIN-CONTAINING PROTEIN"/>
    <property type="match status" value="1"/>
</dbReference>
<dbReference type="OrthoDB" id="9808310at2"/>
<dbReference type="SUPFAM" id="SSF69118">
    <property type="entry name" value="AhpD-like"/>
    <property type="match status" value="1"/>
</dbReference>
<protein>
    <submittedName>
        <fullName evidence="2">Carboxymuconolactone decarboxylase family protein</fullName>
    </submittedName>
</protein>
<dbReference type="AlphaFoldDB" id="A0A504JEY4"/>
<evidence type="ECO:0000259" key="1">
    <source>
        <dbReference type="Pfam" id="PF02627"/>
    </source>
</evidence>